<dbReference type="Proteomes" id="UP000025227">
    <property type="component" value="Unplaced"/>
</dbReference>
<reference evidence="2" key="1">
    <citation type="submission" date="2020-12" db="UniProtKB">
        <authorList>
            <consortium name="WormBaseParasite"/>
        </authorList>
    </citation>
    <scope>IDENTIFICATION</scope>
    <source>
        <strain evidence="2">MHco3</strain>
    </source>
</reference>
<protein>
    <submittedName>
        <fullName evidence="2">Uncharacterized protein</fullName>
    </submittedName>
</protein>
<dbReference type="WBParaSite" id="HCON_00117047-00001">
    <property type="protein sequence ID" value="HCON_00117047-00001"/>
    <property type="gene ID" value="HCON_00117047"/>
</dbReference>
<keyword evidence="1" id="KW-1185">Reference proteome</keyword>
<evidence type="ECO:0000313" key="2">
    <source>
        <dbReference type="WBParaSite" id="HCON_00117047-00001"/>
    </source>
</evidence>
<evidence type="ECO:0000313" key="1">
    <source>
        <dbReference type="Proteomes" id="UP000025227"/>
    </source>
</evidence>
<organism evidence="1 2">
    <name type="scientific">Haemonchus contortus</name>
    <name type="common">Barber pole worm</name>
    <dbReference type="NCBI Taxonomy" id="6289"/>
    <lineage>
        <taxon>Eukaryota</taxon>
        <taxon>Metazoa</taxon>
        <taxon>Ecdysozoa</taxon>
        <taxon>Nematoda</taxon>
        <taxon>Chromadorea</taxon>
        <taxon>Rhabditida</taxon>
        <taxon>Rhabditina</taxon>
        <taxon>Rhabditomorpha</taxon>
        <taxon>Strongyloidea</taxon>
        <taxon>Trichostrongylidae</taxon>
        <taxon>Haemonchus</taxon>
    </lineage>
</organism>
<name>A0A7I4YL98_HAECO</name>
<dbReference type="AlphaFoldDB" id="A0A7I4YL98"/>
<proteinExistence type="predicted"/>
<sequence>MPQRYVTLRRIFTHHFSQRWLVSSKQVKENRRRMPLANYHPFWELNIYILKKKSTSDRTSRYGFVQDKFNLRAGFTLTFQHSPLFVLSSFQLCNNLLTPSYYSLPIYL</sequence>
<accession>A0A7I4YL98</accession>